<dbReference type="InterPro" id="IPR005759">
    <property type="entry name" value="Nth"/>
</dbReference>
<dbReference type="PANTHER" id="PTHR10359:SF18">
    <property type="entry name" value="ENDONUCLEASE III"/>
    <property type="match status" value="1"/>
</dbReference>
<dbReference type="InterPro" id="IPR023170">
    <property type="entry name" value="HhH_base_excis_C"/>
</dbReference>
<dbReference type="EMBL" id="BLZR01000001">
    <property type="protein sequence ID" value="GFP74357.1"/>
    <property type="molecule type" value="Genomic_DNA"/>
</dbReference>
<dbReference type="GO" id="GO:0003677">
    <property type="term" value="F:DNA binding"/>
    <property type="evidence" value="ECO:0007669"/>
    <property type="project" value="UniProtKB-UniRule"/>
</dbReference>
<name>A0A6V8SAT4_9CLOT</name>
<dbReference type="InterPro" id="IPR003265">
    <property type="entry name" value="HhH-GPD_domain"/>
</dbReference>
<evidence type="ECO:0000313" key="15">
    <source>
        <dbReference type="Proteomes" id="UP000580568"/>
    </source>
</evidence>
<keyword evidence="9 12" id="KW-0234">DNA repair</keyword>
<evidence type="ECO:0000256" key="5">
    <source>
        <dbReference type="ARBA" id="ARBA00022801"/>
    </source>
</evidence>
<dbReference type="InterPro" id="IPR011257">
    <property type="entry name" value="DNA_glycosylase"/>
</dbReference>
<dbReference type="InterPro" id="IPR004035">
    <property type="entry name" value="Endouclease-III_FeS-bd_BS"/>
</dbReference>
<evidence type="ECO:0000256" key="4">
    <source>
        <dbReference type="ARBA" id="ARBA00022763"/>
    </source>
</evidence>
<feature type="domain" description="HhH-GPD" evidence="13">
    <location>
        <begin position="37"/>
        <end position="184"/>
    </location>
</feature>
<dbReference type="GO" id="GO:0006285">
    <property type="term" value="P:base-excision repair, AP site formation"/>
    <property type="evidence" value="ECO:0007669"/>
    <property type="project" value="TreeGrafter"/>
</dbReference>
<keyword evidence="7 12" id="KW-0411">Iron-sulfur</keyword>
<dbReference type="HAMAP" id="MF_00942">
    <property type="entry name" value="Nth"/>
    <property type="match status" value="1"/>
</dbReference>
<dbReference type="PANTHER" id="PTHR10359">
    <property type="entry name" value="A/G-SPECIFIC ADENINE GLYCOSYLASE/ENDONUCLEASE III"/>
    <property type="match status" value="1"/>
</dbReference>
<evidence type="ECO:0000313" key="14">
    <source>
        <dbReference type="EMBL" id="GFP74357.1"/>
    </source>
</evidence>
<dbReference type="SMART" id="SM00478">
    <property type="entry name" value="ENDO3c"/>
    <property type="match status" value="1"/>
</dbReference>
<dbReference type="GO" id="GO:0019104">
    <property type="term" value="F:DNA N-glycosylase activity"/>
    <property type="evidence" value="ECO:0007669"/>
    <property type="project" value="UniProtKB-UniRule"/>
</dbReference>
<evidence type="ECO:0000256" key="6">
    <source>
        <dbReference type="ARBA" id="ARBA00023004"/>
    </source>
</evidence>
<proteinExistence type="inferred from homology"/>
<evidence type="ECO:0000256" key="8">
    <source>
        <dbReference type="ARBA" id="ARBA00023125"/>
    </source>
</evidence>
<dbReference type="AlphaFoldDB" id="A0A6V8SAT4"/>
<evidence type="ECO:0000256" key="3">
    <source>
        <dbReference type="ARBA" id="ARBA00022723"/>
    </source>
</evidence>
<dbReference type="NCBIfam" id="TIGR01083">
    <property type="entry name" value="nth"/>
    <property type="match status" value="1"/>
</dbReference>
<evidence type="ECO:0000256" key="7">
    <source>
        <dbReference type="ARBA" id="ARBA00023014"/>
    </source>
</evidence>
<dbReference type="SMART" id="SM00525">
    <property type="entry name" value="FES"/>
    <property type="match status" value="1"/>
</dbReference>
<dbReference type="GO" id="GO:0051539">
    <property type="term" value="F:4 iron, 4 sulfur cluster binding"/>
    <property type="evidence" value="ECO:0007669"/>
    <property type="project" value="UniProtKB-UniRule"/>
</dbReference>
<dbReference type="FunFam" id="1.10.340.30:FF:000001">
    <property type="entry name" value="Endonuclease III"/>
    <property type="match status" value="1"/>
</dbReference>
<comment type="caution">
    <text evidence="14">The sequence shown here is derived from an EMBL/GenBank/DDBJ whole genome shotgun (WGS) entry which is preliminary data.</text>
</comment>
<evidence type="ECO:0000256" key="2">
    <source>
        <dbReference type="ARBA" id="ARBA00022485"/>
    </source>
</evidence>
<reference evidence="14 15" key="1">
    <citation type="submission" date="2020-07" db="EMBL/GenBank/DDBJ databases">
        <title>A new beta-1,3-glucan-decomposing anaerobic bacterium isolated from anoxic soil subjected to biological soil disinfestation.</title>
        <authorList>
            <person name="Ueki A."/>
            <person name="Tonouchi A."/>
        </authorList>
    </citation>
    <scope>NUCLEOTIDE SEQUENCE [LARGE SCALE GENOMIC DNA]</scope>
    <source>
        <strain evidence="14 15">TW1</strain>
    </source>
</reference>
<dbReference type="GO" id="GO:0140078">
    <property type="term" value="F:class I DNA-(apurinic or apyrimidinic site) endonuclease activity"/>
    <property type="evidence" value="ECO:0007669"/>
    <property type="project" value="UniProtKB-EC"/>
</dbReference>
<dbReference type="PROSITE" id="PS00764">
    <property type="entry name" value="ENDONUCLEASE_III_1"/>
    <property type="match status" value="1"/>
</dbReference>
<evidence type="ECO:0000259" key="13">
    <source>
        <dbReference type="SMART" id="SM00478"/>
    </source>
</evidence>
<dbReference type="InterPro" id="IPR003651">
    <property type="entry name" value="Endonuclease3_FeS-loop_motif"/>
</dbReference>
<keyword evidence="2 12" id="KW-0004">4Fe-4S</keyword>
<evidence type="ECO:0000256" key="10">
    <source>
        <dbReference type="ARBA" id="ARBA00023239"/>
    </source>
</evidence>
<dbReference type="Gene3D" id="1.10.340.30">
    <property type="entry name" value="Hypothetical protein, domain 2"/>
    <property type="match status" value="1"/>
</dbReference>
<comment type="cofactor">
    <cofactor evidence="12">
        <name>[4Fe-4S] cluster</name>
        <dbReference type="ChEBI" id="CHEBI:49883"/>
    </cofactor>
    <text evidence="12">Binds 1 [4Fe-4S] cluster.</text>
</comment>
<keyword evidence="3 12" id="KW-0479">Metal-binding</keyword>
<feature type="binding site" evidence="12">
    <location>
        <position position="186"/>
    </location>
    <ligand>
        <name>[4Fe-4S] cluster</name>
        <dbReference type="ChEBI" id="CHEBI:49883"/>
    </ligand>
</feature>
<keyword evidence="6 12" id="KW-0408">Iron</keyword>
<keyword evidence="8 12" id="KW-0238">DNA-binding</keyword>
<feature type="binding site" evidence="12">
    <location>
        <position position="202"/>
    </location>
    <ligand>
        <name>[4Fe-4S] cluster</name>
        <dbReference type="ChEBI" id="CHEBI:49883"/>
    </ligand>
</feature>
<dbReference type="SUPFAM" id="SSF48150">
    <property type="entry name" value="DNA-glycosylase"/>
    <property type="match status" value="1"/>
</dbReference>
<dbReference type="EC" id="4.2.99.18" evidence="12"/>
<sequence length="210" mass="23998">MKKSTRNILELLKEQYPDAKCELDYGTPFQLLVATILSAQTTDKKVNEVTKDLFEKYPTVDDFLLISQEELEDRIKQIGLYRNKAKNIMMMCRQLKENFNGEVPDTMEGITSLAGAGRKTANVVLSNAFGVPSIAVDTHVFRVSNRIGLADSENVYDVELQLQKELPKKEWSLAHHLLIFHGRRCCTARNPKCEVCPIKHMCKYYKNIAK</sequence>
<gene>
    <name evidence="12" type="primary">nth</name>
    <name evidence="14" type="ORF">bsdtw1_00407</name>
</gene>
<keyword evidence="4 12" id="KW-0227">DNA damage</keyword>
<protein>
    <recommendedName>
        <fullName evidence="12">Endonuclease III</fullName>
        <ecNumber evidence="12">4.2.99.18</ecNumber>
    </recommendedName>
    <alternativeName>
        <fullName evidence="12">DNA-(apurinic or apyrimidinic site) lyase</fullName>
    </alternativeName>
</protein>
<dbReference type="Gene3D" id="1.10.1670.10">
    <property type="entry name" value="Helix-hairpin-Helix base-excision DNA repair enzymes (C-terminal)"/>
    <property type="match status" value="1"/>
</dbReference>
<keyword evidence="5 12" id="KW-0378">Hydrolase</keyword>
<keyword evidence="14" id="KW-0255">Endonuclease</keyword>
<comment type="similarity">
    <text evidence="1 12">Belongs to the Nth/MutY family.</text>
</comment>
<dbReference type="Pfam" id="PF10576">
    <property type="entry name" value="EndIII_4Fe-2S"/>
    <property type="match status" value="1"/>
</dbReference>
<dbReference type="Pfam" id="PF00730">
    <property type="entry name" value="HhH-GPD"/>
    <property type="match status" value="1"/>
</dbReference>
<feature type="binding site" evidence="12">
    <location>
        <position position="193"/>
    </location>
    <ligand>
        <name>[4Fe-4S] cluster</name>
        <dbReference type="ChEBI" id="CHEBI:49883"/>
    </ligand>
</feature>
<evidence type="ECO:0000256" key="12">
    <source>
        <dbReference type="HAMAP-Rule" id="MF_00942"/>
    </source>
</evidence>
<dbReference type="PIRSF" id="PIRSF001435">
    <property type="entry name" value="Nth"/>
    <property type="match status" value="1"/>
</dbReference>
<keyword evidence="15" id="KW-1185">Reference proteome</keyword>
<dbReference type="Proteomes" id="UP000580568">
    <property type="component" value="Unassembled WGS sequence"/>
</dbReference>
<keyword evidence="10 12" id="KW-0456">Lyase</keyword>
<comment type="catalytic activity">
    <reaction evidence="12">
        <text>2'-deoxyribonucleotide-(2'-deoxyribose 5'-phosphate)-2'-deoxyribonucleotide-DNA = a 3'-end 2'-deoxyribonucleotide-(2,3-dehydro-2,3-deoxyribose 5'-phosphate)-DNA + a 5'-end 5'-phospho-2'-deoxyribonucleoside-DNA + H(+)</text>
        <dbReference type="Rhea" id="RHEA:66592"/>
        <dbReference type="Rhea" id="RHEA-COMP:13180"/>
        <dbReference type="Rhea" id="RHEA-COMP:16897"/>
        <dbReference type="Rhea" id="RHEA-COMP:17067"/>
        <dbReference type="ChEBI" id="CHEBI:15378"/>
        <dbReference type="ChEBI" id="CHEBI:136412"/>
        <dbReference type="ChEBI" id="CHEBI:157695"/>
        <dbReference type="ChEBI" id="CHEBI:167181"/>
        <dbReference type="EC" id="4.2.99.18"/>
    </reaction>
</comment>
<dbReference type="GO" id="GO:0046872">
    <property type="term" value="F:metal ion binding"/>
    <property type="evidence" value="ECO:0007669"/>
    <property type="project" value="UniProtKB-KW"/>
</dbReference>
<organism evidence="14 15">
    <name type="scientific">Clostridium fungisolvens</name>
    <dbReference type="NCBI Taxonomy" id="1604897"/>
    <lineage>
        <taxon>Bacteria</taxon>
        <taxon>Bacillati</taxon>
        <taxon>Bacillota</taxon>
        <taxon>Clostridia</taxon>
        <taxon>Eubacteriales</taxon>
        <taxon>Clostridiaceae</taxon>
        <taxon>Clostridium</taxon>
    </lineage>
</organism>
<evidence type="ECO:0000256" key="1">
    <source>
        <dbReference type="ARBA" id="ARBA00008343"/>
    </source>
</evidence>
<comment type="function">
    <text evidence="12">DNA repair enzyme that has both DNA N-glycosylase activity and AP-lyase activity. The DNA N-glycosylase activity releases various damaged pyrimidines from DNA by cleaving the N-glycosidic bond, leaving an AP (apurinic/apyrimidinic) site. The AP-lyase activity cleaves the phosphodiester bond 3' to the AP site by a beta-elimination, leaving a 3'-terminal unsaturated sugar and a product with a terminal 5'-phosphate.</text>
</comment>
<dbReference type="CDD" id="cd00056">
    <property type="entry name" value="ENDO3c"/>
    <property type="match status" value="1"/>
</dbReference>
<evidence type="ECO:0000256" key="11">
    <source>
        <dbReference type="ARBA" id="ARBA00023295"/>
    </source>
</evidence>
<accession>A0A6V8SAT4</accession>
<evidence type="ECO:0000256" key="9">
    <source>
        <dbReference type="ARBA" id="ARBA00023204"/>
    </source>
</evidence>
<keyword evidence="14" id="KW-0540">Nuclease</keyword>
<feature type="binding site" evidence="12">
    <location>
        <position position="196"/>
    </location>
    <ligand>
        <name>[4Fe-4S] cluster</name>
        <dbReference type="ChEBI" id="CHEBI:49883"/>
    </ligand>
</feature>
<dbReference type="FunFam" id="1.10.1670.10:FF:000001">
    <property type="entry name" value="Endonuclease III"/>
    <property type="match status" value="1"/>
</dbReference>
<keyword evidence="11 12" id="KW-0326">Glycosidase</keyword>
<dbReference type="RefSeq" id="WP_183275925.1">
    <property type="nucleotide sequence ID" value="NZ_BLZR01000001.1"/>
</dbReference>